<reference evidence="10 11" key="1">
    <citation type="submission" date="2018-10" db="EMBL/GenBank/DDBJ databases">
        <title>Sequencing the genomes of 1000 actinobacteria strains.</title>
        <authorList>
            <person name="Klenk H.-P."/>
        </authorList>
    </citation>
    <scope>NUCLEOTIDE SEQUENCE [LARGE SCALE GENOMIC DNA]</scope>
    <source>
        <strain evidence="10 11">DSM 17894</strain>
    </source>
</reference>
<keyword evidence="3" id="KW-0479">Metal-binding</keyword>
<dbReference type="SUPFAM" id="SSF54897">
    <property type="entry name" value="Protease propeptides/inhibitors"/>
    <property type="match status" value="1"/>
</dbReference>
<evidence type="ECO:0000256" key="3">
    <source>
        <dbReference type="ARBA" id="ARBA00022723"/>
    </source>
</evidence>
<evidence type="ECO:0000313" key="10">
    <source>
        <dbReference type="EMBL" id="RKR76702.1"/>
    </source>
</evidence>
<evidence type="ECO:0000256" key="5">
    <source>
        <dbReference type="ARBA" id="ARBA00022825"/>
    </source>
</evidence>
<sequence length="668" mass="68273">MHVRRSLRSRSTARRTAAVVALAALTAGGLSAIGASSAQASTLTAYANAVPSWATKANLSPKTSSSASSTARVQGEVFLSLQDQAGAEAFAAAVSDPTSSQYRQYLSPSDWIAKYAPTQATFNSELSMLQSKGLTVTGSPASRQYIVFTGTQAQVNAAFGTKLETYSVDGQDVVAPSTAPSIPSTYAAHISGISLSQSRLLTRPKTATQSGGATGTTGLQNLAATLSQPKGTPLLSTPCSAYAGQKMVKIPTAYGSTSAGTANCGYTPTQLRAITKTTKTSGTGQTVAIIDAYSAPSVLRDANTYSALKKENGFAAGQYVDLTPSRSTFTSQTACGGVGGWQVEQTLDVEAVHAVAPGANVVYQGATDCGAGMDLALSKVLDQGLANLVSNSYGGVGEPLLDDPIIQGEENLQLQAAGEGVGLYFASGDSGDESINLRGKISTDFPASSPWVTAVGGTAAAVVKNNTVAWETGWGDSLDQVIVGPSKNKKYRYALPGVFTGGAGGGTSNITSRPAYQASVTTSTRRQVPDVSALADPYTGFAIGYHPLTSSVTYATGSWKGAVAGGTSLATPILVAQMAAIQQATGARIGFANPILYSLHSSSPSTFTDVLGRAKPALAAYTASDRSYVVTFGADSSLKVGTGYDNQTGLGDLNLTNVSGFATPPSNN</sequence>
<evidence type="ECO:0000256" key="1">
    <source>
        <dbReference type="ARBA" id="ARBA00001913"/>
    </source>
</evidence>
<dbReference type="PANTHER" id="PTHR14218:SF15">
    <property type="entry name" value="TRIPEPTIDYL-PEPTIDASE 1"/>
    <property type="match status" value="1"/>
</dbReference>
<evidence type="ECO:0000256" key="4">
    <source>
        <dbReference type="ARBA" id="ARBA00022801"/>
    </source>
</evidence>
<evidence type="ECO:0000256" key="7">
    <source>
        <dbReference type="ARBA" id="ARBA00023145"/>
    </source>
</evidence>
<feature type="signal peptide" evidence="8">
    <location>
        <begin position="1"/>
        <end position="40"/>
    </location>
</feature>
<dbReference type="OrthoDB" id="3480681at2"/>
<evidence type="ECO:0000256" key="8">
    <source>
        <dbReference type="SAM" id="SignalP"/>
    </source>
</evidence>
<dbReference type="InterPro" id="IPR036852">
    <property type="entry name" value="Peptidase_S8/S53_dom_sf"/>
</dbReference>
<dbReference type="InterPro" id="IPR050819">
    <property type="entry name" value="Tripeptidyl-peptidase_I"/>
</dbReference>
<protein>
    <submittedName>
        <fullName evidence="10">Pro-kumamolisin-like protein</fullName>
    </submittedName>
</protein>
<proteinExistence type="predicted"/>
<gene>
    <name evidence="10" type="ORF">C8E83_3879</name>
</gene>
<dbReference type="RefSeq" id="WP_121371644.1">
    <property type="nucleotide sequence ID" value="NZ_RBKS01000001.1"/>
</dbReference>
<evidence type="ECO:0000256" key="2">
    <source>
        <dbReference type="ARBA" id="ARBA00022670"/>
    </source>
</evidence>
<feature type="domain" description="Peptidase S53" evidence="9">
    <location>
        <begin position="265"/>
        <end position="665"/>
    </location>
</feature>
<keyword evidence="6" id="KW-0106">Calcium</keyword>
<dbReference type="GO" id="GO:0006508">
    <property type="term" value="P:proteolysis"/>
    <property type="evidence" value="ECO:0007669"/>
    <property type="project" value="UniProtKB-KW"/>
</dbReference>
<dbReference type="CDD" id="cd11377">
    <property type="entry name" value="Pro-peptidase_S53"/>
    <property type="match status" value="1"/>
</dbReference>
<evidence type="ECO:0000259" key="9">
    <source>
        <dbReference type="PROSITE" id="PS51695"/>
    </source>
</evidence>
<dbReference type="EMBL" id="RBKS01000001">
    <property type="protein sequence ID" value="RKR76702.1"/>
    <property type="molecule type" value="Genomic_DNA"/>
</dbReference>
<keyword evidence="2" id="KW-0645">Protease</keyword>
<dbReference type="InterPro" id="IPR030400">
    <property type="entry name" value="Sedolisin_dom"/>
</dbReference>
<dbReference type="InterPro" id="IPR015366">
    <property type="entry name" value="S53_propep"/>
</dbReference>
<accession>A0A495IL20</accession>
<dbReference type="SUPFAM" id="SSF52743">
    <property type="entry name" value="Subtilisin-like"/>
    <property type="match status" value="1"/>
</dbReference>
<evidence type="ECO:0000256" key="6">
    <source>
        <dbReference type="ARBA" id="ARBA00022837"/>
    </source>
</evidence>
<keyword evidence="4" id="KW-0378">Hydrolase</keyword>
<dbReference type="PANTHER" id="PTHR14218">
    <property type="entry name" value="PROTEASE S8 TRIPEPTIDYL PEPTIDASE I CLN2"/>
    <property type="match status" value="1"/>
</dbReference>
<dbReference type="SMART" id="SM00944">
    <property type="entry name" value="Pro-kuma_activ"/>
    <property type="match status" value="1"/>
</dbReference>
<dbReference type="GO" id="GO:0008240">
    <property type="term" value="F:tripeptidyl-peptidase activity"/>
    <property type="evidence" value="ECO:0007669"/>
    <property type="project" value="TreeGrafter"/>
</dbReference>
<dbReference type="Gene3D" id="3.40.50.200">
    <property type="entry name" value="Peptidase S8/S53 domain"/>
    <property type="match status" value="1"/>
</dbReference>
<keyword evidence="11" id="KW-1185">Reference proteome</keyword>
<dbReference type="Proteomes" id="UP000280008">
    <property type="component" value="Unassembled WGS sequence"/>
</dbReference>
<keyword evidence="5" id="KW-0720">Serine protease</keyword>
<comment type="cofactor">
    <cofactor evidence="1">
        <name>Ca(2+)</name>
        <dbReference type="ChEBI" id="CHEBI:29108"/>
    </cofactor>
</comment>
<organism evidence="10 11">
    <name type="scientific">Frondihabitans australicus</name>
    <dbReference type="NCBI Taxonomy" id="386892"/>
    <lineage>
        <taxon>Bacteria</taxon>
        <taxon>Bacillati</taxon>
        <taxon>Actinomycetota</taxon>
        <taxon>Actinomycetes</taxon>
        <taxon>Micrococcales</taxon>
        <taxon>Microbacteriaceae</taxon>
        <taxon>Frondihabitans</taxon>
    </lineage>
</organism>
<keyword evidence="8" id="KW-0732">Signal</keyword>
<dbReference type="Pfam" id="PF09286">
    <property type="entry name" value="Pro-kuma_activ"/>
    <property type="match status" value="1"/>
</dbReference>
<feature type="chain" id="PRO_5019857409" evidence="8">
    <location>
        <begin position="41"/>
        <end position="668"/>
    </location>
</feature>
<dbReference type="CDD" id="cd04056">
    <property type="entry name" value="Peptidases_S53"/>
    <property type="match status" value="1"/>
</dbReference>
<evidence type="ECO:0000313" key="11">
    <source>
        <dbReference type="Proteomes" id="UP000280008"/>
    </source>
</evidence>
<dbReference type="GO" id="GO:0004252">
    <property type="term" value="F:serine-type endopeptidase activity"/>
    <property type="evidence" value="ECO:0007669"/>
    <property type="project" value="InterPro"/>
</dbReference>
<name>A0A495IL20_9MICO</name>
<comment type="caution">
    <text evidence="10">The sequence shown here is derived from an EMBL/GenBank/DDBJ whole genome shotgun (WGS) entry which is preliminary data.</text>
</comment>
<keyword evidence="7" id="KW-0865">Zymogen</keyword>
<dbReference type="AlphaFoldDB" id="A0A495IL20"/>
<dbReference type="GO" id="GO:0046872">
    <property type="term" value="F:metal ion binding"/>
    <property type="evidence" value="ECO:0007669"/>
    <property type="project" value="UniProtKB-KW"/>
</dbReference>
<dbReference type="PROSITE" id="PS51695">
    <property type="entry name" value="SEDOLISIN"/>
    <property type="match status" value="1"/>
</dbReference>